<dbReference type="NCBIfam" id="TIGR04474">
    <property type="entry name" value="tcm_partner"/>
    <property type="match status" value="1"/>
</dbReference>
<name>A0A150IKA6_9EURY</name>
<evidence type="ECO:0000313" key="1">
    <source>
        <dbReference type="EMBL" id="KYC45377.1"/>
    </source>
</evidence>
<dbReference type="InterPro" id="IPR031009">
    <property type="entry name" value="Tcm_partner"/>
</dbReference>
<accession>A0A150IKA6</accession>
<dbReference type="Gene3D" id="3.40.50.150">
    <property type="entry name" value="Vaccinia Virus protein VP39"/>
    <property type="match status" value="1"/>
</dbReference>
<dbReference type="AlphaFoldDB" id="A0A150IKA6"/>
<dbReference type="Proteomes" id="UP000075398">
    <property type="component" value="Unassembled WGS sequence"/>
</dbReference>
<gene>
    <name evidence="1" type="ORF">AMQ22_02212</name>
</gene>
<dbReference type="EMBL" id="LNGC01000235">
    <property type="protein sequence ID" value="KYC45377.1"/>
    <property type="molecule type" value="Genomic_DNA"/>
</dbReference>
<sequence length="286" mass="33706">MGNPEMCKEDGLVLPEAGPWAKTKHIKIQYYFQLFSTSMKKKWKTRVYIDLFASAGKARIKSTNEIIPGSPLLALEIKDQFDNYIFVEKDQEYIGALKKRIDSLFPNQNCSYINGDCNLQVKSIISAIPSFDRINNGLSLCFIDPYNSNQLNFNTIREISKIYVDFLILIPSYMDINRNEHAYIKEDNPTLDLFLGTDKWREDWRKNRTNYNKFGLFIADYFCIQMKNLGYIYNNLSDMELIKMEVDQNLPLYHIAFFSRNKLGYKFWMETKKNTTKQFDLCFDEE</sequence>
<organism evidence="1 2">
    <name type="scientific">Candidatus Methanofastidiosum methylothiophilum</name>
    <dbReference type="NCBI Taxonomy" id="1705564"/>
    <lineage>
        <taxon>Archaea</taxon>
        <taxon>Methanobacteriati</taxon>
        <taxon>Methanobacteriota</taxon>
        <taxon>Stenosarchaea group</taxon>
        <taxon>Candidatus Methanofastidiosia</taxon>
        <taxon>Candidatus Methanofastidiosales</taxon>
        <taxon>Candidatus Methanofastidiosaceae</taxon>
        <taxon>Candidatus Methanofastidiosum</taxon>
    </lineage>
</organism>
<dbReference type="SUPFAM" id="SSF53335">
    <property type="entry name" value="S-adenosyl-L-methionine-dependent methyltransferases"/>
    <property type="match status" value="1"/>
</dbReference>
<evidence type="ECO:0008006" key="3">
    <source>
        <dbReference type="Google" id="ProtNLM"/>
    </source>
</evidence>
<comment type="caution">
    <text evidence="1">The sequence shown here is derived from an EMBL/GenBank/DDBJ whole genome shotgun (WGS) entry which is preliminary data.</text>
</comment>
<proteinExistence type="predicted"/>
<dbReference type="InterPro" id="IPR029063">
    <property type="entry name" value="SAM-dependent_MTases_sf"/>
</dbReference>
<evidence type="ECO:0000313" key="2">
    <source>
        <dbReference type="Proteomes" id="UP000075398"/>
    </source>
</evidence>
<protein>
    <recommendedName>
        <fullName evidence="3">Three-Cys-motif partner protein TcmP</fullName>
    </recommendedName>
</protein>
<reference evidence="1 2" key="1">
    <citation type="journal article" date="2016" name="ISME J.">
        <title>Chasing the elusive Euryarchaeota class WSA2: genomes reveal a uniquely fastidious methyl-reducing methanogen.</title>
        <authorList>
            <person name="Nobu M.K."/>
            <person name="Narihiro T."/>
            <person name="Kuroda K."/>
            <person name="Mei R."/>
            <person name="Liu W.T."/>
        </authorList>
    </citation>
    <scope>NUCLEOTIDE SEQUENCE [LARGE SCALE GENOMIC DNA]</scope>
    <source>
        <strain evidence="1">U1lsi0528_Bin055</strain>
    </source>
</reference>